<protein>
    <submittedName>
        <fullName evidence="2">Uncharacterized protein</fullName>
    </submittedName>
</protein>
<sequence length="190" mass="21723">MTIQGSLFLRGSHPIIILSRLCVPFVIGYSLTQTQMETMRARLCTPEECLKFPKHPQVALNDYLTEKGKQEPIILHKSPDGETLYLWTKGILPSFSGERPKFQVPPLDLAKYPEFEGLGDVKPDCIEWPVYFDIPDWFYPRLTKYAKHWQARLREKQKRLANAQPASNPALLVPPCPPKPPARPTMDTVP</sequence>
<dbReference type="Proteomes" id="UP001362999">
    <property type="component" value="Unassembled WGS sequence"/>
</dbReference>
<evidence type="ECO:0000256" key="1">
    <source>
        <dbReference type="SAM" id="MobiDB-lite"/>
    </source>
</evidence>
<proteinExistence type="predicted"/>
<dbReference type="EMBL" id="JAWWNJ010000024">
    <property type="protein sequence ID" value="KAK7031424.1"/>
    <property type="molecule type" value="Genomic_DNA"/>
</dbReference>
<evidence type="ECO:0000313" key="3">
    <source>
        <dbReference type="Proteomes" id="UP001362999"/>
    </source>
</evidence>
<feature type="region of interest" description="Disordered" evidence="1">
    <location>
        <begin position="159"/>
        <end position="190"/>
    </location>
</feature>
<comment type="caution">
    <text evidence="2">The sequence shown here is derived from an EMBL/GenBank/DDBJ whole genome shotgun (WGS) entry which is preliminary data.</text>
</comment>
<evidence type="ECO:0000313" key="2">
    <source>
        <dbReference type="EMBL" id="KAK7031424.1"/>
    </source>
</evidence>
<organism evidence="2 3">
    <name type="scientific">Favolaschia claudopus</name>
    <dbReference type="NCBI Taxonomy" id="2862362"/>
    <lineage>
        <taxon>Eukaryota</taxon>
        <taxon>Fungi</taxon>
        <taxon>Dikarya</taxon>
        <taxon>Basidiomycota</taxon>
        <taxon>Agaricomycotina</taxon>
        <taxon>Agaricomycetes</taxon>
        <taxon>Agaricomycetidae</taxon>
        <taxon>Agaricales</taxon>
        <taxon>Marasmiineae</taxon>
        <taxon>Mycenaceae</taxon>
        <taxon>Favolaschia</taxon>
    </lineage>
</organism>
<keyword evidence="3" id="KW-1185">Reference proteome</keyword>
<accession>A0AAW0BVC9</accession>
<feature type="compositionally biased region" description="Pro residues" evidence="1">
    <location>
        <begin position="172"/>
        <end position="183"/>
    </location>
</feature>
<reference evidence="2 3" key="1">
    <citation type="journal article" date="2024" name="J Genomics">
        <title>Draft genome sequencing and assembly of Favolaschia claudopus CIRM-BRFM 2984 isolated from oak limbs.</title>
        <authorList>
            <person name="Navarro D."/>
            <person name="Drula E."/>
            <person name="Chaduli D."/>
            <person name="Cazenave R."/>
            <person name="Ahrendt S."/>
            <person name="Wang J."/>
            <person name="Lipzen A."/>
            <person name="Daum C."/>
            <person name="Barry K."/>
            <person name="Grigoriev I.V."/>
            <person name="Favel A."/>
            <person name="Rosso M.N."/>
            <person name="Martin F."/>
        </authorList>
    </citation>
    <scope>NUCLEOTIDE SEQUENCE [LARGE SCALE GENOMIC DNA]</scope>
    <source>
        <strain evidence="2 3">CIRM-BRFM 2984</strain>
    </source>
</reference>
<dbReference type="AlphaFoldDB" id="A0AAW0BVC9"/>
<name>A0AAW0BVC9_9AGAR</name>
<gene>
    <name evidence="2" type="ORF">R3P38DRAFT_2923499</name>
</gene>